<protein>
    <recommendedName>
        <fullName evidence="7">GED domain-containing protein</fullName>
    </recommendedName>
</protein>
<dbReference type="GeneID" id="18911289"/>
<dbReference type="Pfam" id="PF01031">
    <property type="entry name" value="Dynamin_M"/>
    <property type="match status" value="1"/>
</dbReference>
<evidence type="ECO:0000313" key="6">
    <source>
        <dbReference type="Proteomes" id="UP000008370"/>
    </source>
</evidence>
<feature type="domain" description="Dynamin-type G" evidence="4">
    <location>
        <begin position="54"/>
        <end position="355"/>
    </location>
</feature>
<evidence type="ECO:0008006" key="7">
    <source>
        <dbReference type="Google" id="ProtNLM"/>
    </source>
</evidence>
<evidence type="ECO:0000313" key="5">
    <source>
        <dbReference type="EMBL" id="EKM53567.1"/>
    </source>
</evidence>
<dbReference type="InterPro" id="IPR000375">
    <property type="entry name" value="Dynamin_stalk"/>
</dbReference>
<dbReference type="InterPro" id="IPR020850">
    <property type="entry name" value="GED_dom"/>
</dbReference>
<dbReference type="SMART" id="SM00053">
    <property type="entry name" value="DYNc"/>
    <property type="match status" value="1"/>
</dbReference>
<dbReference type="RefSeq" id="XP_007398253.1">
    <property type="nucleotide sequence ID" value="XM_007398191.1"/>
</dbReference>
<dbReference type="GO" id="GO:0005525">
    <property type="term" value="F:GTP binding"/>
    <property type="evidence" value="ECO:0007669"/>
    <property type="project" value="InterPro"/>
</dbReference>
<dbReference type="InParanoid" id="K5WT12"/>
<sequence length="772" mass="86859">MSFDSSRTSDMSDDSLSAAAPDGAIGLSDAQYSSARRKMLDLINRLHATGVQADMDLPLISVIGSQSAGKSSLIESISGIKLPRASGTCTRCPTECRLSSSDNPWQCIVSLRFITDDRGQALGQARNEQFGDVIKDKSRVEERIRRAQRAILNPSTPSRQFLEGPDEDFAAREVMFSSNCISLQISGSEVADLSFCDLPGMIASGPDKEIIENLVISYIERPSCIILVTVNCEYDWENQRGFDLAQEYDPDGKRTIGVLTKPDRISAGDQENWLRFIRNDYKPLENGWFSVKQPDTIALQEGITWEEARAKEREYFSFTPPWSTLEYSYQQQLGTANLTERLSSLLSALIAKRLPELQDELQKLIQKTEEGIRQLPKAPSQDALTEIIHLLADFSQDLAICLEGTPNEDGLLQRIRPHEAAFKRSIRSTAPDFKAISAADLLDPTASFHEVGEESSGTLEFLANEEGRETMGLSDRCSIYIDEVMKRANQAITRELPDHHPFIVANEYITSIICKWQLPAEKLHEAVYQCLLQRVKALTQKHFGKFSQGGLHSRVTVLVVDYMKKCGEETRDSISWLLNLEKRPRTLNDHYYTEYRDKFLAHYKGCRRANTHGSLISNLAAYDSGKPPSSYSSSRRPVIPNFAESTKGALSRLQEINISCKAADLPKLLPSDPYEPALHIMATVRAYFQVAYKRFVDNISNAIDQELVLSLARDRGLEGALLQGLGITSADGHARCKEFLQEHPQVVTRREELQKRWERLDSAKRELMEMWM</sequence>
<dbReference type="GO" id="GO:0005886">
    <property type="term" value="C:plasma membrane"/>
    <property type="evidence" value="ECO:0007669"/>
    <property type="project" value="TreeGrafter"/>
</dbReference>
<dbReference type="AlphaFoldDB" id="K5WT12"/>
<dbReference type="GO" id="GO:0005874">
    <property type="term" value="C:microtubule"/>
    <property type="evidence" value="ECO:0007669"/>
    <property type="project" value="TreeGrafter"/>
</dbReference>
<dbReference type="STRING" id="650164.K5WT12"/>
<dbReference type="HOGENOM" id="CLU_008964_4_1_1"/>
<evidence type="ECO:0000259" key="3">
    <source>
        <dbReference type="PROSITE" id="PS51388"/>
    </source>
</evidence>
<dbReference type="InterPro" id="IPR045063">
    <property type="entry name" value="Dynamin_N"/>
</dbReference>
<dbReference type="GO" id="GO:0031623">
    <property type="term" value="P:receptor internalization"/>
    <property type="evidence" value="ECO:0007669"/>
    <property type="project" value="TreeGrafter"/>
</dbReference>
<dbReference type="Pfam" id="PF02212">
    <property type="entry name" value="GED"/>
    <property type="match status" value="1"/>
</dbReference>
<dbReference type="CDD" id="cd08771">
    <property type="entry name" value="DLP_1"/>
    <property type="match status" value="1"/>
</dbReference>
<dbReference type="OrthoDB" id="5061070at2759"/>
<name>K5WT12_PHACS</name>
<evidence type="ECO:0000259" key="4">
    <source>
        <dbReference type="PROSITE" id="PS51718"/>
    </source>
</evidence>
<dbReference type="GO" id="GO:0005737">
    <property type="term" value="C:cytoplasm"/>
    <property type="evidence" value="ECO:0007669"/>
    <property type="project" value="TreeGrafter"/>
</dbReference>
<feature type="domain" description="GED" evidence="3">
    <location>
        <begin position="677"/>
        <end position="772"/>
    </location>
</feature>
<evidence type="ECO:0000256" key="2">
    <source>
        <dbReference type="ARBA" id="ARBA00023134"/>
    </source>
</evidence>
<dbReference type="Gene3D" id="3.40.50.300">
    <property type="entry name" value="P-loop containing nucleotide triphosphate hydrolases"/>
    <property type="match status" value="1"/>
</dbReference>
<proteinExistence type="predicted"/>
<evidence type="ECO:0000256" key="1">
    <source>
        <dbReference type="ARBA" id="ARBA00022741"/>
    </source>
</evidence>
<dbReference type="InterPro" id="IPR030381">
    <property type="entry name" value="G_DYNAMIN_dom"/>
</dbReference>
<dbReference type="Pfam" id="PF00350">
    <property type="entry name" value="Dynamin_N"/>
    <property type="match status" value="1"/>
</dbReference>
<dbReference type="KEGG" id="pco:PHACADRAFT_197992"/>
<reference evidence="5 6" key="1">
    <citation type="journal article" date="2012" name="BMC Genomics">
        <title>Comparative genomics of the white-rot fungi, Phanerochaete carnosa and P. chrysosporium, to elucidate the genetic basis of the distinct wood types they colonize.</title>
        <authorList>
            <person name="Suzuki H."/>
            <person name="MacDonald J."/>
            <person name="Syed K."/>
            <person name="Salamov A."/>
            <person name="Hori C."/>
            <person name="Aerts A."/>
            <person name="Henrissat B."/>
            <person name="Wiebenga A."/>
            <person name="vanKuyk P.A."/>
            <person name="Barry K."/>
            <person name="Lindquist E."/>
            <person name="LaButti K."/>
            <person name="Lapidus A."/>
            <person name="Lucas S."/>
            <person name="Coutinho P."/>
            <person name="Gong Y."/>
            <person name="Samejima M."/>
            <person name="Mahadevan R."/>
            <person name="Abou-Zaid M."/>
            <person name="de Vries R.P."/>
            <person name="Igarashi K."/>
            <person name="Yadav J.S."/>
            <person name="Grigoriev I.V."/>
            <person name="Master E.R."/>
        </authorList>
    </citation>
    <scope>NUCLEOTIDE SEQUENCE [LARGE SCALE GENOMIC DNA]</scope>
    <source>
        <strain evidence="5 6">HHB-10118-sp</strain>
    </source>
</reference>
<organism evidence="5 6">
    <name type="scientific">Phanerochaete carnosa (strain HHB-10118-sp)</name>
    <name type="common">White-rot fungus</name>
    <name type="synonym">Peniophora carnosa</name>
    <dbReference type="NCBI Taxonomy" id="650164"/>
    <lineage>
        <taxon>Eukaryota</taxon>
        <taxon>Fungi</taxon>
        <taxon>Dikarya</taxon>
        <taxon>Basidiomycota</taxon>
        <taxon>Agaricomycotina</taxon>
        <taxon>Agaricomycetes</taxon>
        <taxon>Polyporales</taxon>
        <taxon>Phanerochaetaceae</taxon>
        <taxon>Phanerochaete</taxon>
    </lineage>
</organism>
<dbReference type="Gene3D" id="1.20.120.1240">
    <property type="entry name" value="Dynamin, middle domain"/>
    <property type="match status" value="1"/>
</dbReference>
<dbReference type="GO" id="GO:0003924">
    <property type="term" value="F:GTPase activity"/>
    <property type="evidence" value="ECO:0007669"/>
    <property type="project" value="InterPro"/>
</dbReference>
<dbReference type="InterPro" id="IPR027417">
    <property type="entry name" value="P-loop_NTPase"/>
</dbReference>
<dbReference type="PROSITE" id="PS51718">
    <property type="entry name" value="G_DYNAMIN_2"/>
    <property type="match status" value="1"/>
</dbReference>
<dbReference type="InterPro" id="IPR001401">
    <property type="entry name" value="Dynamin_GTPase"/>
</dbReference>
<dbReference type="InterPro" id="IPR003130">
    <property type="entry name" value="GED"/>
</dbReference>
<dbReference type="PRINTS" id="PR00195">
    <property type="entry name" value="DYNAMIN"/>
</dbReference>
<dbReference type="GO" id="GO:0008017">
    <property type="term" value="F:microtubule binding"/>
    <property type="evidence" value="ECO:0007669"/>
    <property type="project" value="TreeGrafter"/>
</dbReference>
<dbReference type="PANTHER" id="PTHR11566">
    <property type="entry name" value="DYNAMIN"/>
    <property type="match status" value="1"/>
</dbReference>
<dbReference type="PANTHER" id="PTHR11566:SF131">
    <property type="entry name" value="GTPASE, PUTATIVE (AFU_ORTHOLOGUE AFUA_6G07630)-RELATED"/>
    <property type="match status" value="1"/>
</dbReference>
<dbReference type="Proteomes" id="UP000008370">
    <property type="component" value="Unassembled WGS sequence"/>
</dbReference>
<accession>K5WT12</accession>
<dbReference type="SUPFAM" id="SSF52540">
    <property type="entry name" value="P-loop containing nucleoside triphosphate hydrolases"/>
    <property type="match status" value="1"/>
</dbReference>
<dbReference type="InterPro" id="IPR022812">
    <property type="entry name" value="Dynamin"/>
</dbReference>
<dbReference type="EMBL" id="JH930474">
    <property type="protein sequence ID" value="EKM53567.1"/>
    <property type="molecule type" value="Genomic_DNA"/>
</dbReference>
<gene>
    <name evidence="5" type="ORF">PHACADRAFT_197992</name>
</gene>
<keyword evidence="6" id="KW-1185">Reference proteome</keyword>
<dbReference type="PROSITE" id="PS51388">
    <property type="entry name" value="GED"/>
    <property type="match status" value="1"/>
</dbReference>
<keyword evidence="2" id="KW-0342">GTP-binding</keyword>
<keyword evidence="1" id="KW-0547">Nucleotide-binding</keyword>